<name>A0ABV5CKI9_9ACTN</name>
<accession>A0ABV5CKI9</accession>
<reference evidence="2 3" key="1">
    <citation type="submission" date="2024-04" db="EMBL/GenBank/DDBJ databases">
        <title>Polymorphospora sp. isolated from Baiyangdian Lake in Xiong'an New Area.</title>
        <authorList>
            <person name="Zhang X."/>
            <person name="Liu J."/>
        </authorList>
    </citation>
    <scope>NUCLEOTIDE SEQUENCE [LARGE SCALE GENOMIC DNA]</scope>
    <source>
        <strain evidence="2 3">2-325</strain>
    </source>
</reference>
<dbReference type="Proteomes" id="UP001582793">
    <property type="component" value="Unassembled WGS sequence"/>
</dbReference>
<proteinExistence type="predicted"/>
<protein>
    <submittedName>
        <fullName evidence="2">Uncharacterized protein</fullName>
    </submittedName>
</protein>
<keyword evidence="3" id="KW-1185">Reference proteome</keyword>
<evidence type="ECO:0000313" key="3">
    <source>
        <dbReference type="Proteomes" id="UP001582793"/>
    </source>
</evidence>
<comment type="caution">
    <text evidence="2">The sequence shown here is derived from an EMBL/GenBank/DDBJ whole genome shotgun (WGS) entry which is preliminary data.</text>
</comment>
<feature type="compositionally biased region" description="Low complexity" evidence="1">
    <location>
        <begin position="30"/>
        <end position="61"/>
    </location>
</feature>
<gene>
    <name evidence="2" type="ORF">AAFH96_05285</name>
</gene>
<organism evidence="2 3">
    <name type="scientific">Polymorphospora lycopeni</name>
    <dbReference type="NCBI Taxonomy" id="3140240"/>
    <lineage>
        <taxon>Bacteria</taxon>
        <taxon>Bacillati</taxon>
        <taxon>Actinomycetota</taxon>
        <taxon>Actinomycetes</taxon>
        <taxon>Micromonosporales</taxon>
        <taxon>Micromonosporaceae</taxon>
        <taxon>Polymorphospora</taxon>
    </lineage>
</organism>
<dbReference type="EMBL" id="JBCGDC010000010">
    <property type="protein sequence ID" value="MFB6392515.1"/>
    <property type="molecule type" value="Genomic_DNA"/>
</dbReference>
<feature type="region of interest" description="Disordered" evidence="1">
    <location>
        <begin position="22"/>
        <end position="61"/>
    </location>
</feature>
<evidence type="ECO:0000313" key="2">
    <source>
        <dbReference type="EMBL" id="MFB6392515.1"/>
    </source>
</evidence>
<dbReference type="RefSeq" id="WP_364217873.1">
    <property type="nucleotide sequence ID" value="NZ_JBCGDC010000010.1"/>
</dbReference>
<sequence>MGVAVLVLLLAVGGLGIALIAGGDDEPEVTTGPTTSTTEEPGGTEPSAAPSSEAPSVPNNNAVTAKYSSDFEEVCAGGAILNAADYTAGSNTTKVYAFSNSPERANDWRTRSVGYDKPFYAKSADFTTVSVVACLTTVPGSEGTPKKCDYKDRDEKPIQVDYISSRLDVTFYAAKTGQKLGTGEQVNAPANRCPSYISYNSSTMKAYAAPDEGAITAAIEKFLTN</sequence>
<evidence type="ECO:0000256" key="1">
    <source>
        <dbReference type="SAM" id="MobiDB-lite"/>
    </source>
</evidence>